<dbReference type="InterPro" id="IPR001648">
    <property type="entry name" value="Ribosomal_bS18"/>
</dbReference>
<dbReference type="GO" id="GO:0032543">
    <property type="term" value="P:mitochondrial translation"/>
    <property type="evidence" value="ECO:0007669"/>
    <property type="project" value="TreeGrafter"/>
</dbReference>
<evidence type="ECO:0000256" key="2">
    <source>
        <dbReference type="ARBA" id="ARBA00023274"/>
    </source>
</evidence>
<accession>A0A7R9FHE5</accession>
<reference evidence="3" key="1">
    <citation type="submission" date="2020-11" db="EMBL/GenBank/DDBJ databases">
        <authorList>
            <person name="Tran Van P."/>
        </authorList>
    </citation>
    <scope>NUCLEOTIDE SEQUENCE</scope>
</reference>
<dbReference type="PANTHER" id="PTHR13479:SF66">
    <property type="entry name" value="LARGE RIBOSOMAL SUBUNIT PROTEIN ML66"/>
    <property type="match status" value="1"/>
</dbReference>
<organism evidence="3">
    <name type="scientific">Timema tahoe</name>
    <dbReference type="NCBI Taxonomy" id="61484"/>
    <lineage>
        <taxon>Eukaryota</taxon>
        <taxon>Metazoa</taxon>
        <taxon>Ecdysozoa</taxon>
        <taxon>Arthropoda</taxon>
        <taxon>Hexapoda</taxon>
        <taxon>Insecta</taxon>
        <taxon>Pterygota</taxon>
        <taxon>Neoptera</taxon>
        <taxon>Polyneoptera</taxon>
        <taxon>Phasmatodea</taxon>
        <taxon>Timematodea</taxon>
        <taxon>Timematoidea</taxon>
        <taxon>Timematidae</taxon>
        <taxon>Timema</taxon>
    </lineage>
</organism>
<dbReference type="GO" id="GO:0005763">
    <property type="term" value="C:mitochondrial small ribosomal subunit"/>
    <property type="evidence" value="ECO:0007669"/>
    <property type="project" value="TreeGrafter"/>
</dbReference>
<keyword evidence="2" id="KW-0687">Ribonucleoprotein</keyword>
<dbReference type="InterPro" id="IPR036870">
    <property type="entry name" value="Ribosomal_bS18_sf"/>
</dbReference>
<protein>
    <submittedName>
        <fullName evidence="3">Uncharacterized protein</fullName>
    </submittedName>
</protein>
<evidence type="ECO:0000313" key="3">
    <source>
        <dbReference type="EMBL" id="CAD7453468.1"/>
    </source>
</evidence>
<name>A0A7R9FHE5_9NEOP</name>
<dbReference type="GO" id="GO:0003735">
    <property type="term" value="F:structural constituent of ribosome"/>
    <property type="evidence" value="ECO:0007669"/>
    <property type="project" value="InterPro"/>
</dbReference>
<dbReference type="EMBL" id="OE000341">
    <property type="protein sequence ID" value="CAD7453468.1"/>
    <property type="molecule type" value="Genomic_DNA"/>
</dbReference>
<evidence type="ECO:0000256" key="1">
    <source>
        <dbReference type="ARBA" id="ARBA00022980"/>
    </source>
</evidence>
<dbReference type="SUPFAM" id="SSF46911">
    <property type="entry name" value="Ribosomal protein S18"/>
    <property type="match status" value="1"/>
</dbReference>
<dbReference type="Pfam" id="PF01084">
    <property type="entry name" value="Ribosomal_S18"/>
    <property type="match status" value="1"/>
</dbReference>
<dbReference type="GO" id="GO:0070181">
    <property type="term" value="F:small ribosomal subunit rRNA binding"/>
    <property type="evidence" value="ECO:0007669"/>
    <property type="project" value="TreeGrafter"/>
</dbReference>
<dbReference type="AlphaFoldDB" id="A0A7R9FHE5"/>
<proteinExistence type="predicted"/>
<dbReference type="Gene3D" id="4.10.640.10">
    <property type="entry name" value="Ribosomal protein S18"/>
    <property type="match status" value="1"/>
</dbReference>
<keyword evidence="1" id="KW-0689">Ribosomal protein</keyword>
<sequence>MSSQRILKFNDNDTLLFLELDPILYNPTMKEYRDQDLRAVAAKRICDTLNLSGFGPKEVNVRIPHPVGTPPLWTLWLHVEKSGINYHHTVNEGLFLNYNRPVSAKKEEYQPDHFTVQHVWEYQPALCVIPCLEIFHTKRDYKMAKLRESHQGKVLTIEGVLVPSPREQYLVRTEHEGVCSLCSIGVDVKHTDVLILSQFLRADGCMLPRRITGLCKNQQKRISILVQMAQKAGRFSNVRVNWVNNARRAVESVNSKLGTVNNGIATKRGGSLGTVEKELPRKSARGIVVVACDEPMTVWSFFNVEVKRLDSHLMEEEWKTTVSTPDQDSNLDLHIIRSLNYCKSSNELDRAGGDREWYLGLLIVSFMISMMADLASVPCCTASMMTLRGTPGILTSACRAVMPFLVPANLKSMSPICYILSLDVIVENFGDDVCISNFTTHCHIFIHADEVHTEDSRIRSNFLPSNLVPLSAYSPFDSRTSEVSLIVKGKSLGMTARKPFSASAPCPSSRLPMGPTRPTSFVAYVKYLVSIDTGSIFKAESGESMVTVENTCVCPLWNKEEPCKVRPTEIRTSISPSSTVELNTTSVLANYATEAAPTGPFHGISDKESAADAALILITSGSLIPSTAMVTMTDVSPSAATAQPSANLAYLPVDIVRLRLEQIKQFDCTK</sequence>
<gene>
    <name evidence="3" type="ORF">TTEB3V08_LOCUS1606</name>
</gene>
<dbReference type="PANTHER" id="PTHR13479">
    <property type="entry name" value="30S RIBOSOMAL PROTEIN S18"/>
    <property type="match status" value="1"/>
</dbReference>